<name>A0ABQ2HNI3_9BACT</name>
<dbReference type="EMBL" id="BMLI01000001">
    <property type="protein sequence ID" value="GGM83819.1"/>
    <property type="molecule type" value="Genomic_DNA"/>
</dbReference>
<dbReference type="RefSeq" id="WP_019945685.1">
    <property type="nucleotide sequence ID" value="NZ_BMLI01000001.1"/>
</dbReference>
<dbReference type="Proteomes" id="UP000632339">
    <property type="component" value="Unassembled WGS sequence"/>
</dbReference>
<keyword evidence="1" id="KW-0732">Signal</keyword>
<feature type="chain" id="PRO_5046144965" description="DUF3244 domain-containing protein" evidence="1">
    <location>
        <begin position="26"/>
        <end position="218"/>
    </location>
</feature>
<evidence type="ECO:0000313" key="2">
    <source>
        <dbReference type="EMBL" id="GGM83819.1"/>
    </source>
</evidence>
<gene>
    <name evidence="2" type="ORF">GCM10010967_14560</name>
</gene>
<sequence>MKIKRIRTLLLVPAFCLAALLPLSAQSYVETDKGYWQVHTDPNSRNTVVQFFDGSNHLLYQESMPRKYIKLTKRNVRLFDELLGKLMARELLSEKVKAYDLVADSRTDFRSVAVPESHLPASEVNLKTAMSNVYVVQNGKMKVILKNPTQEAYDIRIIDTDLRTIYYEKTSDPTYGRWFDMSKLAQGAYNVHISSPRRKLNYKLVVDDYLGYRIENLK</sequence>
<evidence type="ECO:0008006" key="4">
    <source>
        <dbReference type="Google" id="ProtNLM"/>
    </source>
</evidence>
<organism evidence="2 3">
    <name type="scientific">Dyadobacter beijingensis</name>
    <dbReference type="NCBI Taxonomy" id="365489"/>
    <lineage>
        <taxon>Bacteria</taxon>
        <taxon>Pseudomonadati</taxon>
        <taxon>Bacteroidota</taxon>
        <taxon>Cytophagia</taxon>
        <taxon>Cytophagales</taxon>
        <taxon>Spirosomataceae</taxon>
        <taxon>Dyadobacter</taxon>
    </lineage>
</organism>
<proteinExistence type="predicted"/>
<protein>
    <recommendedName>
        <fullName evidence="4">DUF3244 domain-containing protein</fullName>
    </recommendedName>
</protein>
<feature type="signal peptide" evidence="1">
    <location>
        <begin position="1"/>
        <end position="25"/>
    </location>
</feature>
<reference evidence="3" key="1">
    <citation type="journal article" date="2019" name="Int. J. Syst. Evol. Microbiol.">
        <title>The Global Catalogue of Microorganisms (GCM) 10K type strain sequencing project: providing services to taxonomists for standard genome sequencing and annotation.</title>
        <authorList>
            <consortium name="The Broad Institute Genomics Platform"/>
            <consortium name="The Broad Institute Genome Sequencing Center for Infectious Disease"/>
            <person name="Wu L."/>
            <person name="Ma J."/>
        </authorList>
    </citation>
    <scope>NUCLEOTIDE SEQUENCE [LARGE SCALE GENOMIC DNA]</scope>
    <source>
        <strain evidence="3">CGMCC 1.6375</strain>
    </source>
</reference>
<evidence type="ECO:0000313" key="3">
    <source>
        <dbReference type="Proteomes" id="UP000632339"/>
    </source>
</evidence>
<accession>A0ABQ2HNI3</accession>
<comment type="caution">
    <text evidence="2">The sequence shown here is derived from an EMBL/GenBank/DDBJ whole genome shotgun (WGS) entry which is preliminary data.</text>
</comment>
<keyword evidence="3" id="KW-1185">Reference proteome</keyword>
<evidence type="ECO:0000256" key="1">
    <source>
        <dbReference type="SAM" id="SignalP"/>
    </source>
</evidence>